<evidence type="ECO:0000313" key="3">
    <source>
        <dbReference type="Proteomes" id="UP000178826"/>
    </source>
</evidence>
<evidence type="ECO:0000313" key="2">
    <source>
        <dbReference type="EMBL" id="OGZ71409.1"/>
    </source>
</evidence>
<protein>
    <submittedName>
        <fullName evidence="2">Uncharacterized protein</fullName>
    </submittedName>
</protein>
<dbReference type="Proteomes" id="UP000178826">
    <property type="component" value="Unassembled WGS sequence"/>
</dbReference>
<gene>
    <name evidence="2" type="ORF">A2998_02710</name>
</gene>
<proteinExistence type="predicted"/>
<feature type="compositionally biased region" description="Basic and acidic residues" evidence="1">
    <location>
        <begin position="1"/>
        <end position="10"/>
    </location>
</feature>
<dbReference type="AlphaFoldDB" id="A0A1G2I9M1"/>
<organism evidence="2 3">
    <name type="scientific">Candidatus Staskawiczbacteria bacterium RIFCSPLOWO2_01_FULL_37_25b</name>
    <dbReference type="NCBI Taxonomy" id="1802213"/>
    <lineage>
        <taxon>Bacteria</taxon>
        <taxon>Candidatus Staskawicziibacteriota</taxon>
    </lineage>
</organism>
<accession>A0A1G2I9M1</accession>
<name>A0A1G2I9M1_9BACT</name>
<evidence type="ECO:0000256" key="1">
    <source>
        <dbReference type="SAM" id="MobiDB-lite"/>
    </source>
</evidence>
<reference evidence="2 3" key="1">
    <citation type="journal article" date="2016" name="Nat. Commun.">
        <title>Thousands of microbial genomes shed light on interconnected biogeochemical processes in an aquifer system.</title>
        <authorList>
            <person name="Anantharaman K."/>
            <person name="Brown C.T."/>
            <person name="Hug L.A."/>
            <person name="Sharon I."/>
            <person name="Castelle C.J."/>
            <person name="Probst A.J."/>
            <person name="Thomas B.C."/>
            <person name="Singh A."/>
            <person name="Wilkins M.J."/>
            <person name="Karaoz U."/>
            <person name="Brodie E.L."/>
            <person name="Williams K.H."/>
            <person name="Hubbard S.S."/>
            <person name="Banfield J.F."/>
        </authorList>
    </citation>
    <scope>NUCLEOTIDE SEQUENCE [LARGE SCALE GENOMIC DNA]</scope>
</reference>
<sequence length="154" mass="17766">MDDKDKKEQIKAPLPSQSLPGENWEKNRKISAGEQRVEFRREGEPVTEKREISKDEKIVADELRREIELMEVEGGLKEQAKKKAQEIEFLGEKEKIEHLLKIAREKGVVFAIKIAKEMKDAYILDTLHDILAREGYYKKLGQSAGDNNDDDNKT</sequence>
<feature type="region of interest" description="Disordered" evidence="1">
    <location>
        <begin position="1"/>
        <end position="27"/>
    </location>
</feature>
<dbReference type="EMBL" id="MHOZ01000056">
    <property type="protein sequence ID" value="OGZ71409.1"/>
    <property type="molecule type" value="Genomic_DNA"/>
</dbReference>
<comment type="caution">
    <text evidence="2">The sequence shown here is derived from an EMBL/GenBank/DDBJ whole genome shotgun (WGS) entry which is preliminary data.</text>
</comment>